<dbReference type="SUPFAM" id="SSF56672">
    <property type="entry name" value="DNA/RNA polymerases"/>
    <property type="match status" value="1"/>
</dbReference>
<comment type="caution">
    <text evidence="8">The sequence shown here is derived from an EMBL/GenBank/DDBJ whole genome shotgun (WGS) entry which is preliminary data.</text>
</comment>
<dbReference type="GO" id="GO:0004519">
    <property type="term" value="F:endonuclease activity"/>
    <property type="evidence" value="ECO:0007669"/>
    <property type="project" value="UniProtKB-KW"/>
</dbReference>
<keyword evidence="4" id="KW-0255">Endonuclease</keyword>
<evidence type="ECO:0000256" key="2">
    <source>
        <dbReference type="ARBA" id="ARBA00022695"/>
    </source>
</evidence>
<keyword evidence="6" id="KW-0695">RNA-directed DNA polymerase</keyword>
<dbReference type="Gene3D" id="1.10.340.70">
    <property type="match status" value="1"/>
</dbReference>
<keyword evidence="5" id="KW-0378">Hydrolase</keyword>
<dbReference type="InterPro" id="IPR036397">
    <property type="entry name" value="RNaseH_sf"/>
</dbReference>
<dbReference type="Pfam" id="PF17917">
    <property type="entry name" value="RT_RNaseH"/>
    <property type="match status" value="1"/>
</dbReference>
<dbReference type="GO" id="GO:0015074">
    <property type="term" value="P:DNA integration"/>
    <property type="evidence" value="ECO:0007669"/>
    <property type="project" value="InterPro"/>
</dbReference>
<dbReference type="FunFam" id="3.10.20.370:FF:000001">
    <property type="entry name" value="Retrovirus-related Pol polyprotein from transposon 17.6-like protein"/>
    <property type="match status" value="1"/>
</dbReference>
<dbReference type="PANTHER" id="PTHR37984">
    <property type="entry name" value="PROTEIN CBG26694"/>
    <property type="match status" value="1"/>
</dbReference>
<dbReference type="Proteomes" id="UP000663887">
    <property type="component" value="Unassembled WGS sequence"/>
</dbReference>
<protein>
    <recommendedName>
        <fullName evidence="7">Integrase catalytic domain-containing protein</fullName>
    </recommendedName>
</protein>
<dbReference type="EMBL" id="CAJNRG010009801">
    <property type="protein sequence ID" value="CAF2117074.1"/>
    <property type="molecule type" value="Genomic_DNA"/>
</dbReference>
<reference evidence="8" key="1">
    <citation type="submission" date="2021-02" db="EMBL/GenBank/DDBJ databases">
        <authorList>
            <person name="Nowell W R."/>
        </authorList>
    </citation>
    <scope>NUCLEOTIDE SEQUENCE</scope>
</reference>
<dbReference type="InterPro" id="IPR012337">
    <property type="entry name" value="RNaseH-like_sf"/>
</dbReference>
<evidence type="ECO:0000256" key="4">
    <source>
        <dbReference type="ARBA" id="ARBA00022759"/>
    </source>
</evidence>
<keyword evidence="2" id="KW-0548">Nucleotidyltransferase</keyword>
<evidence type="ECO:0000259" key="7">
    <source>
        <dbReference type="PROSITE" id="PS50994"/>
    </source>
</evidence>
<keyword evidence="1" id="KW-0808">Transferase</keyword>
<dbReference type="GO" id="GO:0003964">
    <property type="term" value="F:RNA-directed DNA polymerase activity"/>
    <property type="evidence" value="ECO:0007669"/>
    <property type="project" value="UniProtKB-KW"/>
</dbReference>
<dbReference type="InterPro" id="IPR043502">
    <property type="entry name" value="DNA/RNA_pol_sf"/>
</dbReference>
<dbReference type="InterPro" id="IPR041588">
    <property type="entry name" value="Integrase_H2C2"/>
</dbReference>
<dbReference type="InterPro" id="IPR041373">
    <property type="entry name" value="RT_RNaseH"/>
</dbReference>
<evidence type="ECO:0000256" key="6">
    <source>
        <dbReference type="ARBA" id="ARBA00022918"/>
    </source>
</evidence>
<dbReference type="PANTHER" id="PTHR37984:SF5">
    <property type="entry name" value="PROTEIN NYNRIN-LIKE"/>
    <property type="match status" value="1"/>
</dbReference>
<dbReference type="SUPFAM" id="SSF53098">
    <property type="entry name" value="Ribonuclease H-like"/>
    <property type="match status" value="1"/>
</dbReference>
<dbReference type="PROSITE" id="PS50994">
    <property type="entry name" value="INTEGRASE"/>
    <property type="match status" value="1"/>
</dbReference>
<dbReference type="CDD" id="cd09274">
    <property type="entry name" value="RNase_HI_RT_Ty3"/>
    <property type="match status" value="1"/>
</dbReference>
<evidence type="ECO:0000256" key="1">
    <source>
        <dbReference type="ARBA" id="ARBA00022679"/>
    </source>
</evidence>
<feature type="domain" description="Integrase catalytic" evidence="7">
    <location>
        <begin position="331"/>
        <end position="421"/>
    </location>
</feature>
<gene>
    <name evidence="8" type="ORF">XDN619_LOCUS21783</name>
</gene>
<dbReference type="InterPro" id="IPR050951">
    <property type="entry name" value="Retrovirus_Pol_polyprotein"/>
</dbReference>
<evidence type="ECO:0000256" key="5">
    <source>
        <dbReference type="ARBA" id="ARBA00022801"/>
    </source>
</evidence>
<keyword evidence="3" id="KW-0540">Nuclease</keyword>
<evidence type="ECO:0000313" key="9">
    <source>
        <dbReference type="Proteomes" id="UP000663887"/>
    </source>
</evidence>
<sequence>MENLFQIFPTNVNHQMNYEKNTRWVWTKECQSSFECLLHEISKTTTLVHYDHKLPLILAADASNYGLGTVILHRYPDGLEKPIAHVSKTLNNAERNYSQIEKAALSIVYGIKKFHQYLADRAFELVTDHKPLLSIFNPKKGIPVTTADRLQRWAIYLMGYNYNIRYKSTKLRGNADALSRLPIPYDDSFIDSDAMQINYMQQQLIEQWSLKPDEIAKATTNDDILKQVRHFTLTNWPSSFSKSKNPKLIPYFNNRYSLSVVNDCILFDTRIIIPKQLQCRVINMLHCGHIGIIKMKHLARTYCWWPNIDKDICDMIKSCTICSKLQPLPKPTFNSWEEPNYEMNKFYDKYAIKHITTPPYHPASNGLAERFIRSFKERMLKEQHAGQTNKYFAIRNVLRCYRWTQHTSTGLSPVNMMLSYPVRTDFDIMKPDEPTKRQHKFKYSVGQLVWTLKHQLNNRT</sequence>
<evidence type="ECO:0000256" key="3">
    <source>
        <dbReference type="ARBA" id="ARBA00022722"/>
    </source>
</evidence>
<evidence type="ECO:0000313" key="8">
    <source>
        <dbReference type="EMBL" id="CAF2117074.1"/>
    </source>
</evidence>
<dbReference type="GO" id="GO:0003676">
    <property type="term" value="F:nucleic acid binding"/>
    <property type="evidence" value="ECO:0007669"/>
    <property type="project" value="InterPro"/>
</dbReference>
<accession>A0A816V932</accession>
<dbReference type="FunFam" id="1.10.340.70:FF:000003">
    <property type="entry name" value="Protein CBG25708"/>
    <property type="match status" value="1"/>
</dbReference>
<organism evidence="8 9">
    <name type="scientific">Rotaria magnacalcarata</name>
    <dbReference type="NCBI Taxonomy" id="392030"/>
    <lineage>
        <taxon>Eukaryota</taxon>
        <taxon>Metazoa</taxon>
        <taxon>Spiralia</taxon>
        <taxon>Gnathifera</taxon>
        <taxon>Rotifera</taxon>
        <taxon>Eurotatoria</taxon>
        <taxon>Bdelloidea</taxon>
        <taxon>Philodinida</taxon>
        <taxon>Philodinidae</taxon>
        <taxon>Rotaria</taxon>
    </lineage>
</organism>
<dbReference type="GO" id="GO:0016787">
    <property type="term" value="F:hydrolase activity"/>
    <property type="evidence" value="ECO:0007669"/>
    <property type="project" value="UniProtKB-KW"/>
</dbReference>
<dbReference type="AlphaFoldDB" id="A0A816V932"/>
<dbReference type="Gene3D" id="3.30.420.10">
    <property type="entry name" value="Ribonuclease H-like superfamily/Ribonuclease H"/>
    <property type="match status" value="1"/>
</dbReference>
<name>A0A816V932_9BILA</name>
<proteinExistence type="predicted"/>
<dbReference type="InterPro" id="IPR001584">
    <property type="entry name" value="Integrase_cat-core"/>
</dbReference>
<dbReference type="Pfam" id="PF17921">
    <property type="entry name" value="Integrase_H2C2"/>
    <property type="match status" value="1"/>
</dbReference>